<feature type="region of interest" description="Disordered" evidence="1">
    <location>
        <begin position="1"/>
        <end position="20"/>
    </location>
</feature>
<evidence type="ECO:0000313" key="3">
    <source>
        <dbReference type="Proteomes" id="UP000032545"/>
    </source>
</evidence>
<reference evidence="2 3" key="2">
    <citation type="journal article" date="2016" name="Genome Announc.">
        <title>Permanent Draft Genome Sequences for Two Variants of Frankia sp. Strain CpI1, the First Frankia Strain Isolated from Root Nodules of Comptonia peregrina.</title>
        <authorList>
            <person name="Oshone R."/>
            <person name="Hurst S.G.IV."/>
            <person name="Abebe-Akele F."/>
            <person name="Simpson S."/>
            <person name="Morris K."/>
            <person name="Thomas W.K."/>
            <person name="Tisa L.S."/>
        </authorList>
    </citation>
    <scope>NUCLEOTIDE SEQUENCE [LARGE SCALE GENOMIC DNA]</scope>
    <source>
        <strain evidence="3">CpI1-S</strain>
    </source>
</reference>
<organism evidence="2 3">
    <name type="scientific">Frankia torreyi</name>
    <dbReference type="NCBI Taxonomy" id="1856"/>
    <lineage>
        <taxon>Bacteria</taxon>
        <taxon>Bacillati</taxon>
        <taxon>Actinomycetota</taxon>
        <taxon>Actinomycetes</taxon>
        <taxon>Frankiales</taxon>
        <taxon>Frankiaceae</taxon>
        <taxon>Frankia</taxon>
    </lineage>
</organism>
<accession>A0A0D8B9I2</accession>
<dbReference type="Proteomes" id="UP000032545">
    <property type="component" value="Unassembled WGS sequence"/>
</dbReference>
<protein>
    <submittedName>
        <fullName evidence="2">Uncharacterized protein</fullName>
    </submittedName>
</protein>
<evidence type="ECO:0000256" key="1">
    <source>
        <dbReference type="SAM" id="MobiDB-lite"/>
    </source>
</evidence>
<keyword evidence="3" id="KW-1185">Reference proteome</keyword>
<dbReference type="EMBL" id="JYFN01000056">
    <property type="protein sequence ID" value="KJE20599.1"/>
    <property type="molecule type" value="Genomic_DNA"/>
</dbReference>
<name>A0A0D8B9I2_9ACTN</name>
<proteinExistence type="predicted"/>
<reference evidence="3" key="1">
    <citation type="submission" date="2015-02" db="EMBL/GenBank/DDBJ databases">
        <title>Draft Genome of Frankia sp. CpI1-S.</title>
        <authorList>
            <person name="Oshone R.T."/>
            <person name="Ngom M."/>
            <person name="Ghodhbane-Gtari F."/>
            <person name="Gtari M."/>
            <person name="Morris K."/>
            <person name="Thomas K."/>
            <person name="Sen A."/>
            <person name="Tisa L.S."/>
        </authorList>
    </citation>
    <scope>NUCLEOTIDE SEQUENCE [LARGE SCALE GENOMIC DNA]</scope>
    <source>
        <strain evidence="3">CpI1-S</strain>
    </source>
</reference>
<comment type="caution">
    <text evidence="2">The sequence shown here is derived from an EMBL/GenBank/DDBJ whole genome shotgun (WGS) entry which is preliminary data.</text>
</comment>
<dbReference type="PATRIC" id="fig|1502723.3.peg.5305"/>
<evidence type="ECO:0000313" key="2">
    <source>
        <dbReference type="EMBL" id="KJE20599.1"/>
    </source>
</evidence>
<sequence>MDAVSRESAPMRFRSAPSSRRISVDTGAADCFRGLPGTTPG</sequence>
<dbReference type="AlphaFoldDB" id="A0A0D8B9I2"/>
<gene>
    <name evidence="2" type="ORF">FF36_05104</name>
</gene>